<feature type="compositionally biased region" description="Polar residues" evidence="1">
    <location>
        <begin position="313"/>
        <end position="329"/>
    </location>
</feature>
<dbReference type="OrthoDB" id="785936at2759"/>
<feature type="region of interest" description="Disordered" evidence="1">
    <location>
        <begin position="232"/>
        <end position="521"/>
    </location>
</feature>
<feature type="compositionally biased region" description="Basic and acidic residues" evidence="1">
    <location>
        <begin position="245"/>
        <end position="260"/>
    </location>
</feature>
<dbReference type="STRING" id="93759.A0A1R3JBB1"/>
<feature type="compositionally biased region" description="Basic and acidic residues" evidence="1">
    <location>
        <begin position="285"/>
        <end position="310"/>
    </location>
</feature>
<protein>
    <submittedName>
        <fullName evidence="2">Uncharacterized protein</fullName>
    </submittedName>
</protein>
<evidence type="ECO:0000256" key="1">
    <source>
        <dbReference type="SAM" id="MobiDB-lite"/>
    </source>
</evidence>
<dbReference type="AlphaFoldDB" id="A0A1R3JBB1"/>
<feature type="region of interest" description="Disordered" evidence="1">
    <location>
        <begin position="160"/>
        <end position="180"/>
    </location>
</feature>
<name>A0A1R3JBB1_9ROSI</name>
<evidence type="ECO:0000313" key="3">
    <source>
        <dbReference type="Proteomes" id="UP000187203"/>
    </source>
</evidence>
<accession>A0A1R3JBB1</accession>
<dbReference type="Proteomes" id="UP000187203">
    <property type="component" value="Unassembled WGS sequence"/>
</dbReference>
<organism evidence="2 3">
    <name type="scientific">Corchorus olitorius</name>
    <dbReference type="NCBI Taxonomy" id="93759"/>
    <lineage>
        <taxon>Eukaryota</taxon>
        <taxon>Viridiplantae</taxon>
        <taxon>Streptophyta</taxon>
        <taxon>Embryophyta</taxon>
        <taxon>Tracheophyta</taxon>
        <taxon>Spermatophyta</taxon>
        <taxon>Magnoliopsida</taxon>
        <taxon>eudicotyledons</taxon>
        <taxon>Gunneridae</taxon>
        <taxon>Pentapetalae</taxon>
        <taxon>rosids</taxon>
        <taxon>malvids</taxon>
        <taxon>Malvales</taxon>
        <taxon>Malvaceae</taxon>
        <taxon>Grewioideae</taxon>
        <taxon>Apeibeae</taxon>
        <taxon>Corchorus</taxon>
    </lineage>
</organism>
<evidence type="ECO:0000313" key="2">
    <source>
        <dbReference type="EMBL" id="OMO92139.1"/>
    </source>
</evidence>
<feature type="compositionally biased region" description="Basic and acidic residues" evidence="1">
    <location>
        <begin position="456"/>
        <end position="473"/>
    </location>
</feature>
<feature type="compositionally biased region" description="Basic and acidic residues" evidence="1">
    <location>
        <begin position="502"/>
        <end position="512"/>
    </location>
</feature>
<feature type="compositionally biased region" description="Basic and acidic residues" evidence="1">
    <location>
        <begin position="411"/>
        <end position="425"/>
    </location>
</feature>
<proteinExistence type="predicted"/>
<gene>
    <name evidence="2" type="ORF">COLO4_17832</name>
</gene>
<comment type="caution">
    <text evidence="2">The sequence shown here is derived from an EMBL/GenBank/DDBJ whole genome shotgun (WGS) entry which is preliminary data.</text>
</comment>
<sequence>MDEIQINSAAGEDEIIGDDFYEKIEAPKFVDLSAPDRCRNHDDDRYWFCLRVGCDQKHEEELDSEAIYKNFVLRVMAARSPSVRLRKALYSKDKSSNLQCPRTVPAKPSKSRVSRLAMISSISQKMGETKVKVRPVSKQNATTPNVKAAKETSIKALTTPRNKKGLSNPGTFRSVRNPKPTTIEVPKNKVVAKALVFHSPKKAVKLKKSVELSSSSLRKICAGMKKLEITDGNKKNKLGCNKPLDASRKQMRGREVKSRVFDSLYSQNQKKQEAKSTKCLKKKNKEKDLKVSKKGDSTDKEIEAKSKDGSLEVCSTSCNSKNHSGSLGQQEIDEKAKFSSDTSRSNLTSLSNSKEMNSGDDDVPKSSNGGQNEISERGSQEENVEPCSTDKEIPETVESDDKENALVSHTKGSESKVMEIDDKENATASEENMYVDGTQGIKYRRPKPTNPKPFRFRTDERGILKEANLERKHQTVQKRTVPVPQKTKVPSLLDNSQVKAGQKSENRLEKTSIKQLGKSRG</sequence>
<dbReference type="EMBL" id="AWUE01016391">
    <property type="protein sequence ID" value="OMO92139.1"/>
    <property type="molecule type" value="Genomic_DNA"/>
</dbReference>
<feature type="compositionally biased region" description="Low complexity" evidence="1">
    <location>
        <begin position="339"/>
        <end position="353"/>
    </location>
</feature>
<keyword evidence="3" id="KW-1185">Reference proteome</keyword>
<dbReference type="PANTHER" id="PTHR37241">
    <property type="entry name" value="NEUROFILAMENT HEAVY PROTEIN"/>
    <property type="match status" value="1"/>
</dbReference>
<reference evidence="3" key="1">
    <citation type="submission" date="2013-09" db="EMBL/GenBank/DDBJ databases">
        <title>Corchorus olitorius genome sequencing.</title>
        <authorList>
            <person name="Alam M."/>
            <person name="Haque M.S."/>
            <person name="Islam M.S."/>
            <person name="Emdad E.M."/>
            <person name="Islam M.M."/>
            <person name="Ahmed B."/>
            <person name="Halim A."/>
            <person name="Hossen Q.M.M."/>
            <person name="Hossain M.Z."/>
            <person name="Ahmed R."/>
            <person name="Khan M.M."/>
            <person name="Islam R."/>
            <person name="Rashid M.M."/>
            <person name="Khan S.A."/>
            <person name="Rahman M.S."/>
            <person name="Alam M."/>
            <person name="Yahiya A.S."/>
            <person name="Khan M.S."/>
            <person name="Azam M.S."/>
            <person name="Haque T."/>
            <person name="Lashkar M.Z.H."/>
            <person name="Akhand A.I."/>
            <person name="Morshed G."/>
            <person name="Roy S."/>
            <person name="Uddin K.S."/>
            <person name="Rabeya T."/>
            <person name="Hossain A.S."/>
            <person name="Chowdhury A."/>
            <person name="Snigdha A.R."/>
            <person name="Mortoza M.S."/>
            <person name="Matin S.A."/>
            <person name="Hoque S.M.E."/>
            <person name="Islam M.K."/>
            <person name="Roy D.K."/>
            <person name="Haider R."/>
            <person name="Moosa M.M."/>
            <person name="Elias S.M."/>
            <person name="Hasan A.M."/>
            <person name="Jahan S."/>
            <person name="Shafiuddin M."/>
            <person name="Mahmood N."/>
            <person name="Shommy N.S."/>
        </authorList>
    </citation>
    <scope>NUCLEOTIDE SEQUENCE [LARGE SCALE GENOMIC DNA]</scope>
    <source>
        <strain evidence="3">cv. O-4</strain>
    </source>
</reference>
<dbReference type="PANTHER" id="PTHR37241:SF1">
    <property type="entry name" value="NEUROFILAMENT HEAVY PROTEIN"/>
    <property type="match status" value="1"/>
</dbReference>